<name>A0A923NMW4_9FIRM</name>
<evidence type="ECO:0000313" key="2">
    <source>
        <dbReference type="Proteomes" id="UP000602647"/>
    </source>
</evidence>
<reference evidence="1" key="1">
    <citation type="submission" date="2020-08" db="EMBL/GenBank/DDBJ databases">
        <title>Genome public.</title>
        <authorList>
            <person name="Liu C."/>
            <person name="Sun Q."/>
        </authorList>
    </citation>
    <scope>NUCLEOTIDE SEQUENCE</scope>
    <source>
        <strain evidence="1">BX12</strain>
    </source>
</reference>
<dbReference type="RefSeq" id="WP_187303969.1">
    <property type="nucleotide sequence ID" value="NZ_CBCTQH010000023.1"/>
</dbReference>
<sequence length="241" mass="28689">MQFTYGAYRSLIRILRENDYVFADYITCDDLKKSVISRHDIDYSIEKAVELAALEAEENVKSTYFVLLSSEFYNLAAKENKDKILQINRLGHDVGLHFDELNYDDDCKKNVPKLILKEVQMLEDLLQIEVKSVSMHRPSKETLEADYDLYPYINSYGKKFFKQFKYVSDSRRRWREDVVNVIESGNYEKLHILTHAFWYHKEEKDLYTTIKNFIEQGKTDRYYILDKNITDLKNILGEEIK</sequence>
<evidence type="ECO:0000313" key="1">
    <source>
        <dbReference type="EMBL" id="MBC6680871.1"/>
    </source>
</evidence>
<gene>
    <name evidence="1" type="ORF">H9L42_13665</name>
</gene>
<dbReference type="AlphaFoldDB" id="A0A923NMW4"/>
<proteinExistence type="predicted"/>
<comment type="caution">
    <text evidence="1">The sequence shown here is derived from an EMBL/GenBank/DDBJ whole genome shotgun (WGS) entry which is preliminary data.</text>
</comment>
<dbReference type="EMBL" id="JACRYT010000020">
    <property type="protein sequence ID" value="MBC6680871.1"/>
    <property type="molecule type" value="Genomic_DNA"/>
</dbReference>
<protein>
    <recommendedName>
        <fullName evidence="3">Polysaccharide deacetylase</fullName>
    </recommendedName>
</protein>
<dbReference type="GO" id="GO:0005975">
    <property type="term" value="P:carbohydrate metabolic process"/>
    <property type="evidence" value="ECO:0007669"/>
    <property type="project" value="InterPro"/>
</dbReference>
<evidence type="ECO:0008006" key="3">
    <source>
        <dbReference type="Google" id="ProtNLM"/>
    </source>
</evidence>
<dbReference type="SUPFAM" id="SSF88713">
    <property type="entry name" value="Glycoside hydrolase/deacetylase"/>
    <property type="match status" value="1"/>
</dbReference>
<accession>A0A923NMW4</accession>
<dbReference type="Proteomes" id="UP000602647">
    <property type="component" value="Unassembled WGS sequence"/>
</dbReference>
<keyword evidence="2" id="KW-1185">Reference proteome</keyword>
<organism evidence="1 2">
    <name type="scientific">Zhenpiania hominis</name>
    <dbReference type="NCBI Taxonomy" id="2763644"/>
    <lineage>
        <taxon>Bacteria</taxon>
        <taxon>Bacillati</taxon>
        <taxon>Bacillota</taxon>
        <taxon>Clostridia</taxon>
        <taxon>Peptostreptococcales</taxon>
        <taxon>Anaerovoracaceae</taxon>
        <taxon>Zhenpiania</taxon>
    </lineage>
</organism>
<dbReference type="InterPro" id="IPR011330">
    <property type="entry name" value="Glyco_hydro/deAcase_b/a-brl"/>
</dbReference>